<evidence type="ECO:0000313" key="4">
    <source>
        <dbReference type="Proteomes" id="UP001054821"/>
    </source>
</evidence>
<dbReference type="EMBL" id="JAJFAZ020000008">
    <property type="protein sequence ID" value="KAI5315889.1"/>
    <property type="molecule type" value="Genomic_DNA"/>
</dbReference>
<evidence type="ECO:0000256" key="1">
    <source>
        <dbReference type="SAM" id="MobiDB-lite"/>
    </source>
</evidence>
<feature type="region of interest" description="Disordered" evidence="1">
    <location>
        <begin position="335"/>
        <end position="387"/>
    </location>
</feature>
<evidence type="ECO:0000259" key="2">
    <source>
        <dbReference type="Pfam" id="PF14111"/>
    </source>
</evidence>
<evidence type="ECO:0000313" key="3">
    <source>
        <dbReference type="EMBL" id="KAI5315889.1"/>
    </source>
</evidence>
<dbReference type="PANTHER" id="PTHR31286:SF99">
    <property type="entry name" value="DUF4283 DOMAIN-CONTAINING PROTEIN"/>
    <property type="match status" value="1"/>
</dbReference>
<proteinExistence type="predicted"/>
<organism evidence="3 4">
    <name type="scientific">Prunus dulcis</name>
    <name type="common">Almond</name>
    <name type="synonym">Amygdalus dulcis</name>
    <dbReference type="NCBI Taxonomy" id="3755"/>
    <lineage>
        <taxon>Eukaryota</taxon>
        <taxon>Viridiplantae</taxon>
        <taxon>Streptophyta</taxon>
        <taxon>Embryophyta</taxon>
        <taxon>Tracheophyta</taxon>
        <taxon>Spermatophyta</taxon>
        <taxon>Magnoliopsida</taxon>
        <taxon>eudicotyledons</taxon>
        <taxon>Gunneridae</taxon>
        <taxon>Pentapetalae</taxon>
        <taxon>rosids</taxon>
        <taxon>fabids</taxon>
        <taxon>Rosales</taxon>
        <taxon>Rosaceae</taxon>
        <taxon>Amygdaloideae</taxon>
        <taxon>Amygdaleae</taxon>
        <taxon>Prunus</taxon>
    </lineage>
</organism>
<keyword evidence="4" id="KW-1185">Reference proteome</keyword>
<sequence length="633" mass="69140">MQLETPRASRNEENAPHAAIFSSDFSRLPPVTMATPPKFVFSALPPENKLESVGTKRIRTTEPDPNSSGDMATDVGFGSPPPVTLNFRDSVLKQGGHGSSRTGLGGMADDKFTIEADDFIVSEGEKGPSIRFSEQVKERLYRPWRTSIIIKLMGKSHTYNFVLARLQHRWGMIKGPWKLIDLENGFFIVRFVLEEDMKAILCGGPWVIAGQYLVMQRWKPGFDPLVEQVTRMTVWVRIIGLHVEWFRPEAMLRIGDLLGTTFKVDSNTVAQVRGKYARVCVEIDLTQPLQAFVQVEDNWYGLEYEGIHLVCFACGCYGHNRNVCPSVIKKPHTENVQNSTQPMDEETPSDSPLPVNKASSDAMPQDDPHESSGTLIGPWSLVQNRKGKKPFKANADLKAKMLAPKLKEPNVDRGASPAGSRFEALDNDKNRVDSHAAIGNVVVEEVSQTQTKTNAGPAKPPKAKGRSKLKGKARQALDDISNDGVVDKPQMGIQNNISCASTTKVGPESRSEPKRKLKGAAAGKSSGFQVRSIDFHEATLGDVVACLKSKLPNAGKSPPLILAGVEPPDPSPTEDKLKDIPGDKMDDDHGENSAPQITINLDAARLKKAMLDVKNGVVGAASTLVEVLNASSQ</sequence>
<accession>A0AAD4V160</accession>
<dbReference type="InterPro" id="IPR040256">
    <property type="entry name" value="At4g02000-like"/>
</dbReference>
<feature type="compositionally biased region" description="Basic and acidic residues" evidence="1">
    <location>
        <begin position="573"/>
        <end position="591"/>
    </location>
</feature>
<dbReference type="InterPro" id="IPR025558">
    <property type="entry name" value="DUF4283"/>
</dbReference>
<dbReference type="AlphaFoldDB" id="A0AAD4V160"/>
<feature type="region of interest" description="Disordered" evidence="1">
    <location>
        <begin position="447"/>
        <end position="475"/>
    </location>
</feature>
<gene>
    <name evidence="3" type="ORF">L3X38_045065</name>
</gene>
<name>A0AAD4V160_PRUDU</name>
<feature type="region of interest" description="Disordered" evidence="1">
    <location>
        <begin position="558"/>
        <end position="594"/>
    </location>
</feature>
<dbReference type="Proteomes" id="UP001054821">
    <property type="component" value="Chromosome 8"/>
</dbReference>
<dbReference type="Pfam" id="PF14111">
    <property type="entry name" value="DUF4283"/>
    <property type="match status" value="1"/>
</dbReference>
<dbReference type="PANTHER" id="PTHR31286">
    <property type="entry name" value="GLYCINE-RICH CELL WALL STRUCTURAL PROTEIN 1.8-LIKE"/>
    <property type="match status" value="1"/>
</dbReference>
<feature type="compositionally biased region" description="Basic residues" evidence="1">
    <location>
        <begin position="461"/>
        <end position="473"/>
    </location>
</feature>
<feature type="compositionally biased region" description="Polar residues" evidence="1">
    <location>
        <begin position="494"/>
        <end position="504"/>
    </location>
</feature>
<comment type="caution">
    <text evidence="3">The sequence shown here is derived from an EMBL/GenBank/DDBJ whole genome shotgun (WGS) entry which is preliminary data.</text>
</comment>
<feature type="region of interest" description="Disordered" evidence="1">
    <location>
        <begin position="1"/>
        <end position="27"/>
    </location>
</feature>
<protein>
    <recommendedName>
        <fullName evidence="2">DUF4283 domain-containing protein</fullName>
    </recommendedName>
</protein>
<reference evidence="3 4" key="1">
    <citation type="journal article" date="2022" name="G3 (Bethesda)">
        <title>Whole-genome sequence and methylome profiling of the almond [Prunus dulcis (Mill.) D.A. Webb] cultivar 'Nonpareil'.</title>
        <authorList>
            <person name="D'Amico-Willman K.M."/>
            <person name="Ouma W.Z."/>
            <person name="Meulia T."/>
            <person name="Sideli G.M."/>
            <person name="Gradziel T.M."/>
            <person name="Fresnedo-Ramirez J."/>
        </authorList>
    </citation>
    <scope>NUCLEOTIDE SEQUENCE [LARGE SCALE GENOMIC DNA]</scope>
    <source>
        <strain evidence="3">Clone GOH B32 T37-40</strain>
    </source>
</reference>
<feature type="domain" description="DUF4283" evidence="2">
    <location>
        <begin position="144"/>
        <end position="224"/>
    </location>
</feature>
<feature type="region of interest" description="Disordered" evidence="1">
    <location>
        <begin position="494"/>
        <end position="523"/>
    </location>
</feature>